<reference evidence="2 3" key="1">
    <citation type="submission" date="2024-06" db="EMBL/GenBank/DDBJ databases">
        <title>The draft genome of Grus japonensis, version 3.</title>
        <authorList>
            <person name="Nabeshima K."/>
            <person name="Suzuki S."/>
            <person name="Onuma M."/>
        </authorList>
    </citation>
    <scope>NUCLEOTIDE SEQUENCE [LARGE SCALE GENOMIC DNA]</scope>
    <source>
        <strain evidence="2 3">451A</strain>
    </source>
</reference>
<comment type="caution">
    <text evidence="2">The sequence shown here is derived from an EMBL/GenBank/DDBJ whole genome shotgun (WGS) entry which is preliminary data.</text>
</comment>
<keyword evidence="3" id="KW-1185">Reference proteome</keyword>
<protein>
    <recommendedName>
        <fullName evidence="1">Endonuclease/exonuclease/phosphatase domain-containing protein</fullName>
    </recommendedName>
</protein>
<dbReference type="AlphaFoldDB" id="A0ABC9W9H9"/>
<dbReference type="Pfam" id="PF14529">
    <property type="entry name" value="Exo_endo_phos_2"/>
    <property type="match status" value="1"/>
</dbReference>
<dbReference type="Gene3D" id="3.60.10.10">
    <property type="entry name" value="Endonuclease/exonuclease/phosphatase"/>
    <property type="match status" value="1"/>
</dbReference>
<feature type="domain" description="Endonuclease/exonuclease/phosphatase" evidence="1">
    <location>
        <begin position="24"/>
        <end position="128"/>
    </location>
</feature>
<dbReference type="PANTHER" id="PTHR33395">
    <property type="entry name" value="TRANSCRIPTASE, PUTATIVE-RELATED-RELATED"/>
    <property type="match status" value="1"/>
</dbReference>
<dbReference type="EMBL" id="BAAFJT010000002">
    <property type="protein sequence ID" value="GAB0181755.1"/>
    <property type="molecule type" value="Genomic_DNA"/>
</dbReference>
<dbReference type="SUPFAM" id="SSF56219">
    <property type="entry name" value="DNase I-like"/>
    <property type="match status" value="1"/>
</dbReference>
<dbReference type="Proteomes" id="UP001623348">
    <property type="component" value="Unassembled WGS sequence"/>
</dbReference>
<evidence type="ECO:0000259" key="1">
    <source>
        <dbReference type="Pfam" id="PF14529"/>
    </source>
</evidence>
<organism evidence="2 3">
    <name type="scientific">Grus japonensis</name>
    <name type="common">Japanese crane</name>
    <name type="synonym">Red-crowned crane</name>
    <dbReference type="NCBI Taxonomy" id="30415"/>
    <lineage>
        <taxon>Eukaryota</taxon>
        <taxon>Metazoa</taxon>
        <taxon>Chordata</taxon>
        <taxon>Craniata</taxon>
        <taxon>Vertebrata</taxon>
        <taxon>Euteleostomi</taxon>
        <taxon>Archelosauria</taxon>
        <taxon>Archosauria</taxon>
        <taxon>Dinosauria</taxon>
        <taxon>Saurischia</taxon>
        <taxon>Theropoda</taxon>
        <taxon>Coelurosauria</taxon>
        <taxon>Aves</taxon>
        <taxon>Neognathae</taxon>
        <taxon>Neoaves</taxon>
        <taxon>Gruiformes</taxon>
        <taxon>Gruidae</taxon>
        <taxon>Grus</taxon>
    </lineage>
</organism>
<proteinExistence type="predicted"/>
<sequence>MDEEPTKNLRLRIKEWAGTGDIIVGVCYRQPNQADEALCREVGATSHSQALVLLGDFNHPDIFWKDNTEGHKQSRRFLECVDDNFLLQVTEEPTRRGAMLDLVLINKEVLVGKVKLKSNLGCRDHEMVEFKNLKTVRRAHSKLTALDIRRADFSLFRDLLGRLPWDKALEGREAQESWLVFKDHFLQPQQQRGSQAKMPGSLHE</sequence>
<evidence type="ECO:0000313" key="2">
    <source>
        <dbReference type="EMBL" id="GAB0181755.1"/>
    </source>
</evidence>
<name>A0ABC9W9H9_GRUJA</name>
<dbReference type="InterPro" id="IPR005135">
    <property type="entry name" value="Endo/exonuclease/phosphatase"/>
</dbReference>
<dbReference type="PANTHER" id="PTHR33395:SF22">
    <property type="entry name" value="REVERSE TRANSCRIPTASE DOMAIN-CONTAINING PROTEIN"/>
    <property type="match status" value="1"/>
</dbReference>
<evidence type="ECO:0000313" key="3">
    <source>
        <dbReference type="Proteomes" id="UP001623348"/>
    </source>
</evidence>
<gene>
    <name evidence="2" type="ORF">GRJ2_000640800</name>
</gene>
<dbReference type="InterPro" id="IPR036691">
    <property type="entry name" value="Endo/exonu/phosph_ase_sf"/>
</dbReference>
<accession>A0ABC9W9H9</accession>